<reference evidence="7" key="1">
    <citation type="submission" date="2017-02" db="EMBL/GenBank/DDBJ databases">
        <authorList>
            <person name="Varghese N."/>
            <person name="Submissions S."/>
        </authorList>
    </citation>
    <scope>NUCLEOTIDE SEQUENCE [LARGE SCALE GENOMIC DNA]</scope>
    <source>
        <strain evidence="7">USBA 833</strain>
    </source>
</reference>
<keyword evidence="4" id="KW-0175">Coiled coil</keyword>
<feature type="domain" description="HTH gntR-type" evidence="5">
    <location>
        <begin position="8"/>
        <end position="76"/>
    </location>
</feature>
<protein>
    <submittedName>
        <fullName evidence="6">Transcriptional regulator, GntR family</fullName>
    </submittedName>
</protein>
<feature type="coiled-coil region" evidence="4">
    <location>
        <begin position="116"/>
        <end position="146"/>
    </location>
</feature>
<dbReference type="Gene3D" id="1.10.10.10">
    <property type="entry name" value="Winged helix-like DNA-binding domain superfamily/Winged helix DNA-binding domain"/>
    <property type="match status" value="1"/>
</dbReference>
<evidence type="ECO:0000259" key="5">
    <source>
        <dbReference type="PROSITE" id="PS50949"/>
    </source>
</evidence>
<dbReference type="SMART" id="SM00895">
    <property type="entry name" value="FCD"/>
    <property type="match status" value="1"/>
</dbReference>
<keyword evidence="2" id="KW-0238">DNA-binding</keyword>
<organism evidence="6 7">
    <name type="scientific">Caloramator quimbayensis</name>
    <dbReference type="NCBI Taxonomy" id="1147123"/>
    <lineage>
        <taxon>Bacteria</taxon>
        <taxon>Bacillati</taxon>
        <taxon>Bacillota</taxon>
        <taxon>Clostridia</taxon>
        <taxon>Eubacteriales</taxon>
        <taxon>Clostridiaceae</taxon>
        <taxon>Caloramator</taxon>
    </lineage>
</organism>
<keyword evidence="7" id="KW-1185">Reference proteome</keyword>
<gene>
    <name evidence="6" type="ORF">SAMN05443428_11349</name>
</gene>
<dbReference type="Proteomes" id="UP000190105">
    <property type="component" value="Unassembled WGS sequence"/>
</dbReference>
<evidence type="ECO:0000256" key="2">
    <source>
        <dbReference type="ARBA" id="ARBA00023125"/>
    </source>
</evidence>
<dbReference type="InterPro" id="IPR036388">
    <property type="entry name" value="WH-like_DNA-bd_sf"/>
</dbReference>
<dbReference type="SUPFAM" id="SSF48008">
    <property type="entry name" value="GntR ligand-binding domain-like"/>
    <property type="match status" value="1"/>
</dbReference>
<sequence length="231" mass="26869">MFTPIRNVKIYEQVIEQIQGMILDGKLKKGDKLPSERDLAEQLNVSRTSVREALRSLEVIGLIECRQGEGNFVKERFENNLIEPLSIIFLLEDRNPIEILELRKIIEIETAYLAAKRITDEEIKDLKDIVERLKASKDEAESAKIDKEFHYRIAKSSGNFLIVNILNILSSLMDRYILEARKIILLTGENSEYLLNQHENIYTALSDRNPDMASLYMKKHFEMIERSIENK</sequence>
<dbReference type="RefSeq" id="WP_078696901.1">
    <property type="nucleotide sequence ID" value="NZ_FUYH01000013.1"/>
</dbReference>
<dbReference type="SMART" id="SM00345">
    <property type="entry name" value="HTH_GNTR"/>
    <property type="match status" value="1"/>
</dbReference>
<evidence type="ECO:0000256" key="1">
    <source>
        <dbReference type="ARBA" id="ARBA00023015"/>
    </source>
</evidence>
<dbReference type="GO" id="GO:0003677">
    <property type="term" value="F:DNA binding"/>
    <property type="evidence" value="ECO:0007669"/>
    <property type="project" value="UniProtKB-KW"/>
</dbReference>
<dbReference type="Gene3D" id="1.20.120.530">
    <property type="entry name" value="GntR ligand-binding domain-like"/>
    <property type="match status" value="1"/>
</dbReference>
<dbReference type="PANTHER" id="PTHR43537:SF43">
    <property type="entry name" value="GNTR-FAMILY TRANSCRIPTIONAL REGULATOR"/>
    <property type="match status" value="1"/>
</dbReference>
<evidence type="ECO:0000313" key="6">
    <source>
        <dbReference type="EMBL" id="SKA93096.1"/>
    </source>
</evidence>
<dbReference type="OrthoDB" id="9799482at2"/>
<evidence type="ECO:0000313" key="7">
    <source>
        <dbReference type="Proteomes" id="UP000190105"/>
    </source>
</evidence>
<evidence type="ECO:0000256" key="3">
    <source>
        <dbReference type="ARBA" id="ARBA00023163"/>
    </source>
</evidence>
<dbReference type="InterPro" id="IPR000524">
    <property type="entry name" value="Tscrpt_reg_HTH_GntR"/>
</dbReference>
<dbReference type="CDD" id="cd07377">
    <property type="entry name" value="WHTH_GntR"/>
    <property type="match status" value="1"/>
</dbReference>
<dbReference type="InterPro" id="IPR008920">
    <property type="entry name" value="TF_FadR/GntR_C"/>
</dbReference>
<dbReference type="EMBL" id="FUYH01000013">
    <property type="protein sequence ID" value="SKA93096.1"/>
    <property type="molecule type" value="Genomic_DNA"/>
</dbReference>
<name>A0A1T4XU66_9CLOT</name>
<dbReference type="InterPro" id="IPR011711">
    <property type="entry name" value="GntR_C"/>
</dbReference>
<dbReference type="PROSITE" id="PS50949">
    <property type="entry name" value="HTH_GNTR"/>
    <property type="match status" value="1"/>
</dbReference>
<dbReference type="PRINTS" id="PR00035">
    <property type="entry name" value="HTHGNTR"/>
</dbReference>
<evidence type="ECO:0000256" key="4">
    <source>
        <dbReference type="SAM" id="Coils"/>
    </source>
</evidence>
<dbReference type="Pfam" id="PF07729">
    <property type="entry name" value="FCD"/>
    <property type="match status" value="1"/>
</dbReference>
<dbReference type="Pfam" id="PF00392">
    <property type="entry name" value="GntR"/>
    <property type="match status" value="1"/>
</dbReference>
<dbReference type="InterPro" id="IPR036390">
    <property type="entry name" value="WH_DNA-bd_sf"/>
</dbReference>
<dbReference type="SUPFAM" id="SSF46785">
    <property type="entry name" value="Winged helix' DNA-binding domain"/>
    <property type="match status" value="1"/>
</dbReference>
<accession>A0A1T4XU66</accession>
<dbReference type="PANTHER" id="PTHR43537">
    <property type="entry name" value="TRANSCRIPTIONAL REGULATOR, GNTR FAMILY"/>
    <property type="match status" value="1"/>
</dbReference>
<keyword evidence="1" id="KW-0805">Transcription regulation</keyword>
<keyword evidence="3" id="KW-0804">Transcription</keyword>
<dbReference type="GO" id="GO:0003700">
    <property type="term" value="F:DNA-binding transcription factor activity"/>
    <property type="evidence" value="ECO:0007669"/>
    <property type="project" value="InterPro"/>
</dbReference>
<dbReference type="STRING" id="1147123.SAMN05443428_11349"/>
<proteinExistence type="predicted"/>
<dbReference type="AlphaFoldDB" id="A0A1T4XU66"/>